<feature type="non-terminal residue" evidence="2">
    <location>
        <position position="1"/>
    </location>
</feature>
<protein>
    <recommendedName>
        <fullName evidence="1">Spen paralogue and orthologue SPOC C-terminal domain-containing protein</fullName>
    </recommendedName>
</protein>
<feature type="domain" description="Spen paralogue and orthologue SPOC C-terminal" evidence="1">
    <location>
        <begin position="1"/>
        <end position="84"/>
    </location>
</feature>
<dbReference type="EMBL" id="LGRX02015273">
    <property type="protein sequence ID" value="KAK3263567.1"/>
    <property type="molecule type" value="Genomic_DNA"/>
</dbReference>
<dbReference type="AlphaFoldDB" id="A0AAE0KWR9"/>
<accession>A0AAE0KWR9</accession>
<sequence>WPATLDVLMRAELSHVLSHVYKSASQDKRTIRRIVPSGGAENHKAFMKFIEYLGQRSRAGVVKIGENGQKHTKTIYLIPPSASVCAALGVDRDLRECIIALICYQ</sequence>
<evidence type="ECO:0000313" key="3">
    <source>
        <dbReference type="Proteomes" id="UP001190700"/>
    </source>
</evidence>
<dbReference type="InterPro" id="IPR012921">
    <property type="entry name" value="SPOC_C"/>
</dbReference>
<name>A0AAE0KWR9_9CHLO</name>
<organism evidence="2 3">
    <name type="scientific">Cymbomonas tetramitiformis</name>
    <dbReference type="NCBI Taxonomy" id="36881"/>
    <lineage>
        <taxon>Eukaryota</taxon>
        <taxon>Viridiplantae</taxon>
        <taxon>Chlorophyta</taxon>
        <taxon>Pyramimonadophyceae</taxon>
        <taxon>Pyramimonadales</taxon>
        <taxon>Pyramimonadaceae</taxon>
        <taxon>Cymbomonas</taxon>
    </lineage>
</organism>
<evidence type="ECO:0000259" key="1">
    <source>
        <dbReference type="Pfam" id="PF07744"/>
    </source>
</evidence>
<evidence type="ECO:0000313" key="2">
    <source>
        <dbReference type="EMBL" id="KAK3263567.1"/>
    </source>
</evidence>
<proteinExistence type="predicted"/>
<comment type="caution">
    <text evidence="2">The sequence shown here is derived from an EMBL/GenBank/DDBJ whole genome shotgun (WGS) entry which is preliminary data.</text>
</comment>
<reference evidence="2 3" key="1">
    <citation type="journal article" date="2015" name="Genome Biol. Evol.">
        <title>Comparative Genomics of a Bacterivorous Green Alga Reveals Evolutionary Causalities and Consequences of Phago-Mixotrophic Mode of Nutrition.</title>
        <authorList>
            <person name="Burns J.A."/>
            <person name="Paasch A."/>
            <person name="Narechania A."/>
            <person name="Kim E."/>
        </authorList>
    </citation>
    <scope>NUCLEOTIDE SEQUENCE [LARGE SCALE GENOMIC DNA]</scope>
    <source>
        <strain evidence="2 3">PLY_AMNH</strain>
    </source>
</reference>
<keyword evidence="3" id="KW-1185">Reference proteome</keyword>
<gene>
    <name evidence="2" type="ORF">CYMTET_27635</name>
</gene>
<dbReference type="Proteomes" id="UP001190700">
    <property type="component" value="Unassembled WGS sequence"/>
</dbReference>
<dbReference type="Pfam" id="PF07744">
    <property type="entry name" value="SPOC"/>
    <property type="match status" value="1"/>
</dbReference>